<dbReference type="CDD" id="cd02440">
    <property type="entry name" value="AdoMet_MTases"/>
    <property type="match status" value="1"/>
</dbReference>
<keyword evidence="1 5" id="KW-0489">Methyltransferase</keyword>
<keyword evidence="8" id="KW-1185">Reference proteome</keyword>
<dbReference type="Gene3D" id="3.30.70.1170">
    <property type="entry name" value="Sun protein, domain 3"/>
    <property type="match status" value="1"/>
</dbReference>
<gene>
    <name evidence="7" type="ORF">RHABOEDO_000407</name>
</gene>
<evidence type="ECO:0000259" key="6">
    <source>
        <dbReference type="PROSITE" id="PS51686"/>
    </source>
</evidence>
<dbReference type="InterPro" id="IPR023267">
    <property type="entry name" value="RCMT"/>
</dbReference>
<feature type="domain" description="SAM-dependent MTase RsmB/NOP-type" evidence="6">
    <location>
        <begin position="120"/>
        <end position="376"/>
    </location>
</feature>
<evidence type="ECO:0000256" key="4">
    <source>
        <dbReference type="ARBA" id="ARBA00022884"/>
    </source>
</evidence>
<dbReference type="PROSITE" id="PS51686">
    <property type="entry name" value="SAM_MT_RSMB_NOP"/>
    <property type="match status" value="1"/>
</dbReference>
<sequence>MTKKIFREHHLLAILSEYENQMLPLDRFLKEYFRFHKAIGSKDRKVLCENIYSMVRWKGLLDYLCNKPISWEARYQKLIQIKPDHFFDNTQIPLHIRLSFPKELFSLIVESLGEEKARFFCRASNSIAPITVRVNLLKTSRKNLLKTWEKEFAATCGSFHTAIILPKRVNFFTLPEFKMGHFEVQDEASQRLADLVAVEPGQLVLDFCAGSGGKSLAIAPKMQGKGQLFLHDIRKHTLIEAKKRLKRAGVQNAQLLLPDSSQKKSLYEKFDWVLVDAPCSGTGTMRRNPDMKWRFTSKMFQKTLEEQRLIFKQALRFVKPGGHIVYMTCSVLRLENQEQTQYFKKTFLLNTISSSFSTLPLDSKDPDGFYGQVFVK</sequence>
<evidence type="ECO:0000256" key="5">
    <source>
        <dbReference type="PROSITE-ProRule" id="PRU01023"/>
    </source>
</evidence>
<dbReference type="EMBL" id="CP075587">
    <property type="protein sequence ID" value="QYF48280.1"/>
    <property type="molecule type" value="Genomic_DNA"/>
</dbReference>
<dbReference type="Proteomes" id="UP000826014">
    <property type="component" value="Chromosome"/>
</dbReference>
<evidence type="ECO:0000256" key="3">
    <source>
        <dbReference type="ARBA" id="ARBA00022691"/>
    </source>
</evidence>
<dbReference type="SUPFAM" id="SSF53335">
    <property type="entry name" value="S-adenosyl-L-methionine-dependent methyltransferases"/>
    <property type="match status" value="1"/>
</dbReference>
<comment type="similarity">
    <text evidence="5">Belongs to the class I-like SAM-binding methyltransferase superfamily. RsmB/NOP family.</text>
</comment>
<protein>
    <submittedName>
        <fullName evidence="7">Ribosomal RNA small subunit methyltransferase B</fullName>
        <ecNumber evidence="7">2.1.1.176</ecNumber>
    </submittedName>
</protein>
<dbReference type="GO" id="GO:0008168">
    <property type="term" value="F:methyltransferase activity"/>
    <property type="evidence" value="ECO:0007669"/>
    <property type="project" value="UniProtKB-KW"/>
</dbReference>
<evidence type="ECO:0000313" key="7">
    <source>
        <dbReference type="EMBL" id="QYF48280.1"/>
    </source>
</evidence>
<dbReference type="GO" id="GO:0032259">
    <property type="term" value="P:methylation"/>
    <property type="evidence" value="ECO:0007669"/>
    <property type="project" value="UniProtKB-KW"/>
</dbReference>
<name>A0ABX8V5G5_9BACT</name>
<evidence type="ECO:0000256" key="2">
    <source>
        <dbReference type="ARBA" id="ARBA00022679"/>
    </source>
</evidence>
<keyword evidence="2 5" id="KW-0808">Transferase</keyword>
<feature type="active site" description="Nucleophile" evidence="5">
    <location>
        <position position="329"/>
    </location>
</feature>
<dbReference type="Pfam" id="PF22458">
    <property type="entry name" value="RsmF-B_ferredox"/>
    <property type="match status" value="1"/>
</dbReference>
<dbReference type="InterPro" id="IPR049560">
    <property type="entry name" value="MeTrfase_RsmB-F_NOP2_cat"/>
</dbReference>
<dbReference type="InterPro" id="IPR029063">
    <property type="entry name" value="SAM-dependent_MTases_sf"/>
</dbReference>
<evidence type="ECO:0000256" key="1">
    <source>
        <dbReference type="ARBA" id="ARBA00022603"/>
    </source>
</evidence>
<dbReference type="PRINTS" id="PR02008">
    <property type="entry name" value="RCMTFAMILY"/>
</dbReference>
<feature type="binding site" evidence="5">
    <location>
        <position position="276"/>
    </location>
    <ligand>
        <name>S-adenosyl-L-methionine</name>
        <dbReference type="ChEBI" id="CHEBI:59789"/>
    </ligand>
</feature>
<proteinExistence type="inferred from homology"/>
<feature type="binding site" evidence="5">
    <location>
        <position position="232"/>
    </location>
    <ligand>
        <name>S-adenosyl-L-methionine</name>
        <dbReference type="ChEBI" id="CHEBI:59789"/>
    </ligand>
</feature>
<accession>A0ABX8V5G5</accession>
<dbReference type="PANTHER" id="PTHR22807:SF54">
    <property type="entry name" value="CHROMOSOME UNDETERMINED SCAFFOLD_82, WHOLE GENOME SHOTGUN SEQUENCE"/>
    <property type="match status" value="1"/>
</dbReference>
<organism evidence="7 8">
    <name type="scientific">Candidatus Rhabdochlamydia oedothoracis</name>
    <dbReference type="NCBI Taxonomy" id="2720720"/>
    <lineage>
        <taxon>Bacteria</taxon>
        <taxon>Pseudomonadati</taxon>
        <taxon>Chlamydiota</taxon>
        <taxon>Chlamydiia</taxon>
        <taxon>Parachlamydiales</taxon>
        <taxon>Candidatus Rhabdochlamydiaceae</taxon>
        <taxon>Candidatus Rhabdochlamydia</taxon>
    </lineage>
</organism>
<dbReference type="EC" id="2.1.1.176" evidence="7"/>
<dbReference type="InterPro" id="IPR001678">
    <property type="entry name" value="MeTrfase_RsmB-F_NOP2_dom"/>
</dbReference>
<evidence type="ECO:0000313" key="8">
    <source>
        <dbReference type="Proteomes" id="UP000826014"/>
    </source>
</evidence>
<reference evidence="7 8" key="1">
    <citation type="journal article" date="2022" name="bioRxiv">
        <title>Ecology and evolution of chlamydial symbionts of arthropods.</title>
        <authorList>
            <person name="Halter T."/>
            <person name="Koestlbacher S."/>
            <person name="Collingro A."/>
            <person name="Sixt B.S."/>
            <person name="Toenshoff E.R."/>
            <person name="Hendrickx F."/>
            <person name="Kostanjsek R."/>
            <person name="Horn M."/>
        </authorList>
    </citation>
    <scope>NUCLEOTIDE SEQUENCE [LARGE SCALE GENOMIC DNA]</scope>
    <source>
        <strain evidence="7">W744xW776</strain>
    </source>
</reference>
<dbReference type="InterPro" id="IPR054728">
    <property type="entry name" value="RsmB-like_ferredoxin"/>
</dbReference>
<dbReference type="PANTHER" id="PTHR22807">
    <property type="entry name" value="NOP2 YEAST -RELATED NOL1/NOP2/FMU SUN DOMAIN-CONTAINING"/>
    <property type="match status" value="1"/>
</dbReference>
<keyword evidence="4 5" id="KW-0694">RNA-binding</keyword>
<keyword evidence="3 5" id="KW-0949">S-adenosyl-L-methionine</keyword>
<dbReference type="Gene3D" id="3.40.50.150">
    <property type="entry name" value="Vaccinia Virus protein VP39"/>
    <property type="match status" value="1"/>
</dbReference>
<dbReference type="Pfam" id="PF01189">
    <property type="entry name" value="Methyltr_RsmB-F"/>
    <property type="match status" value="1"/>
</dbReference>
<feature type="binding site" evidence="5">
    <location>
        <position position="259"/>
    </location>
    <ligand>
        <name>S-adenosyl-L-methionine</name>
        <dbReference type="ChEBI" id="CHEBI:59789"/>
    </ligand>
</feature>
<comment type="caution">
    <text evidence="5">Lacks conserved residue(s) required for the propagation of feature annotation.</text>
</comment>